<dbReference type="InterPro" id="IPR051135">
    <property type="entry name" value="Gal/GlcNAc/GalNAc_ST"/>
</dbReference>
<name>A0A443RXB5_9ACAR</name>
<proteinExistence type="predicted"/>
<dbReference type="InterPro" id="IPR027417">
    <property type="entry name" value="P-loop_NTPase"/>
</dbReference>
<dbReference type="PANTHER" id="PTHR10704:SF44">
    <property type="entry name" value="LD35051P-RELATED"/>
    <property type="match status" value="1"/>
</dbReference>
<accession>A0A443RXB5</accession>
<dbReference type="SUPFAM" id="SSF52540">
    <property type="entry name" value="P-loop containing nucleoside triphosphate hydrolases"/>
    <property type="match status" value="1"/>
</dbReference>
<organism evidence="1 2">
    <name type="scientific">Leptotrombidium deliense</name>
    <dbReference type="NCBI Taxonomy" id="299467"/>
    <lineage>
        <taxon>Eukaryota</taxon>
        <taxon>Metazoa</taxon>
        <taxon>Ecdysozoa</taxon>
        <taxon>Arthropoda</taxon>
        <taxon>Chelicerata</taxon>
        <taxon>Arachnida</taxon>
        <taxon>Acari</taxon>
        <taxon>Acariformes</taxon>
        <taxon>Trombidiformes</taxon>
        <taxon>Prostigmata</taxon>
        <taxon>Anystina</taxon>
        <taxon>Parasitengona</taxon>
        <taxon>Trombiculoidea</taxon>
        <taxon>Trombiculidae</taxon>
        <taxon>Leptotrombidium</taxon>
    </lineage>
</organism>
<dbReference type="VEuPathDB" id="VectorBase:LDEU012028"/>
<dbReference type="Proteomes" id="UP000288716">
    <property type="component" value="Unassembled WGS sequence"/>
</dbReference>
<dbReference type="GO" id="GO:0006044">
    <property type="term" value="P:N-acetylglucosamine metabolic process"/>
    <property type="evidence" value="ECO:0007669"/>
    <property type="project" value="TreeGrafter"/>
</dbReference>
<dbReference type="OrthoDB" id="6138663at2759"/>
<dbReference type="GO" id="GO:0001517">
    <property type="term" value="F:N-acetylglucosamine 6-O-sulfotransferase activity"/>
    <property type="evidence" value="ECO:0007669"/>
    <property type="project" value="TreeGrafter"/>
</dbReference>
<sequence length="172" mass="19758">MRFLMFNKVLEPYCPSSKQKCPVQIMQKLCRSSKIHLIKTTGLTLKQVFKFVETLNNPASVKIVHLVRGPRAIYNSRRKLNLCMVMIVVKYEHVALDTYNYAGKLNRSLNIEFTDNVTKFIRNHTSLPANVSDTDPYSTIKDSIKIPSKWTTELTVSKMKDVQNSCTEVLQT</sequence>
<gene>
    <name evidence="1" type="ORF">B4U80_06255</name>
</gene>
<dbReference type="EMBL" id="NCKV01020803">
    <property type="protein sequence ID" value="RWS20012.1"/>
    <property type="molecule type" value="Genomic_DNA"/>
</dbReference>
<comment type="caution">
    <text evidence="1">The sequence shown here is derived from an EMBL/GenBank/DDBJ whole genome shotgun (WGS) entry which is preliminary data.</text>
</comment>
<evidence type="ECO:0000313" key="1">
    <source>
        <dbReference type="EMBL" id="RWS20012.1"/>
    </source>
</evidence>
<dbReference type="PANTHER" id="PTHR10704">
    <property type="entry name" value="CARBOHYDRATE SULFOTRANSFERASE"/>
    <property type="match status" value="1"/>
</dbReference>
<dbReference type="Gene3D" id="3.40.50.300">
    <property type="entry name" value="P-loop containing nucleotide triphosphate hydrolases"/>
    <property type="match status" value="1"/>
</dbReference>
<dbReference type="AlphaFoldDB" id="A0A443RXB5"/>
<dbReference type="STRING" id="299467.A0A443RXB5"/>
<evidence type="ECO:0000313" key="2">
    <source>
        <dbReference type="Proteomes" id="UP000288716"/>
    </source>
</evidence>
<reference evidence="1 2" key="1">
    <citation type="journal article" date="2018" name="Gigascience">
        <title>Genomes of trombidid mites reveal novel predicted allergens and laterally-transferred genes associated with secondary metabolism.</title>
        <authorList>
            <person name="Dong X."/>
            <person name="Chaisiri K."/>
            <person name="Xia D."/>
            <person name="Armstrong S.D."/>
            <person name="Fang Y."/>
            <person name="Donnelly M.J."/>
            <person name="Kadowaki T."/>
            <person name="McGarry J.W."/>
            <person name="Darby A.C."/>
            <person name="Makepeace B.L."/>
        </authorList>
    </citation>
    <scope>NUCLEOTIDE SEQUENCE [LARGE SCALE GENOMIC DNA]</scope>
    <source>
        <strain evidence="1">UoL-UT</strain>
    </source>
</reference>
<protein>
    <submittedName>
        <fullName evidence="1">Secreted protein-like protein</fullName>
    </submittedName>
</protein>
<dbReference type="GO" id="GO:0006790">
    <property type="term" value="P:sulfur compound metabolic process"/>
    <property type="evidence" value="ECO:0007669"/>
    <property type="project" value="TreeGrafter"/>
</dbReference>
<keyword evidence="2" id="KW-1185">Reference proteome</keyword>